<dbReference type="GeneID" id="27337301"/>
<proteinExistence type="predicted"/>
<dbReference type="EMBL" id="KN847499">
    <property type="protein sequence ID" value="KIW10919.1"/>
    <property type="molecule type" value="Genomic_DNA"/>
</dbReference>
<keyword evidence="7" id="KW-1185">Reference proteome</keyword>
<dbReference type="InterPro" id="IPR019775">
    <property type="entry name" value="WD40_repeat_CS"/>
</dbReference>
<accession>A0A0D2BHR5</accession>
<keyword evidence="1 3" id="KW-0853">WD repeat</keyword>
<dbReference type="VEuPathDB" id="FungiDB:PV08_10218"/>
<feature type="domain" description="Nephrocystin 3-like N-terminal" evidence="5">
    <location>
        <begin position="10"/>
        <end position="122"/>
    </location>
</feature>
<dbReference type="Gene3D" id="2.130.10.10">
    <property type="entry name" value="YVTN repeat-like/Quinoprotein amine dehydrogenase"/>
    <property type="match status" value="4"/>
</dbReference>
<dbReference type="AlphaFoldDB" id="A0A0D2BHR5"/>
<feature type="repeat" description="WD" evidence="3">
    <location>
        <begin position="552"/>
        <end position="593"/>
    </location>
</feature>
<dbReference type="PANTHER" id="PTHR19848:SF8">
    <property type="entry name" value="F-BOX AND WD REPEAT DOMAIN CONTAINING 7"/>
    <property type="match status" value="1"/>
</dbReference>
<dbReference type="InterPro" id="IPR036322">
    <property type="entry name" value="WD40_repeat_dom_sf"/>
</dbReference>
<gene>
    <name evidence="6" type="ORF">PV08_10218</name>
</gene>
<dbReference type="InterPro" id="IPR054471">
    <property type="entry name" value="GPIID_WHD"/>
</dbReference>
<evidence type="ECO:0000313" key="7">
    <source>
        <dbReference type="Proteomes" id="UP000053328"/>
    </source>
</evidence>
<organism evidence="6 7">
    <name type="scientific">Exophiala spinifera</name>
    <dbReference type="NCBI Taxonomy" id="91928"/>
    <lineage>
        <taxon>Eukaryota</taxon>
        <taxon>Fungi</taxon>
        <taxon>Dikarya</taxon>
        <taxon>Ascomycota</taxon>
        <taxon>Pezizomycotina</taxon>
        <taxon>Eurotiomycetes</taxon>
        <taxon>Chaetothyriomycetidae</taxon>
        <taxon>Chaetothyriales</taxon>
        <taxon>Herpotrichiellaceae</taxon>
        <taxon>Exophiala</taxon>
    </lineage>
</organism>
<dbReference type="PROSITE" id="PS50294">
    <property type="entry name" value="WD_REPEATS_REGION"/>
    <property type="match status" value="6"/>
</dbReference>
<feature type="domain" description="GPI inositol-deacylase winged helix" evidence="4">
    <location>
        <begin position="233"/>
        <end position="309"/>
    </location>
</feature>
<dbReference type="Proteomes" id="UP000053328">
    <property type="component" value="Unassembled WGS sequence"/>
</dbReference>
<dbReference type="SMART" id="SM00320">
    <property type="entry name" value="WD40"/>
    <property type="match status" value="6"/>
</dbReference>
<dbReference type="PROSITE" id="PS00678">
    <property type="entry name" value="WD_REPEATS_1"/>
    <property type="match status" value="6"/>
</dbReference>
<feature type="repeat" description="WD" evidence="3">
    <location>
        <begin position="594"/>
        <end position="635"/>
    </location>
</feature>
<dbReference type="HOGENOM" id="CLU_000288_6_16_1"/>
<evidence type="ECO:0000256" key="3">
    <source>
        <dbReference type="PROSITE-ProRule" id="PRU00221"/>
    </source>
</evidence>
<evidence type="ECO:0000259" key="5">
    <source>
        <dbReference type="Pfam" id="PF24883"/>
    </source>
</evidence>
<dbReference type="Pfam" id="PF22939">
    <property type="entry name" value="WHD_GPIID"/>
    <property type="match status" value="1"/>
</dbReference>
<reference evidence="6 7" key="1">
    <citation type="submission" date="2015-01" db="EMBL/GenBank/DDBJ databases">
        <title>The Genome Sequence of Exophiala spinifera CBS89968.</title>
        <authorList>
            <consortium name="The Broad Institute Genomics Platform"/>
            <person name="Cuomo C."/>
            <person name="de Hoog S."/>
            <person name="Gorbushina A."/>
            <person name="Stielow B."/>
            <person name="Teixiera M."/>
            <person name="Abouelleil A."/>
            <person name="Chapman S.B."/>
            <person name="Priest M."/>
            <person name="Young S.K."/>
            <person name="Wortman J."/>
            <person name="Nusbaum C."/>
            <person name="Birren B."/>
        </authorList>
    </citation>
    <scope>NUCLEOTIDE SEQUENCE [LARGE SCALE GENOMIC DNA]</scope>
    <source>
        <strain evidence="6 7">CBS 89968</strain>
    </source>
</reference>
<feature type="repeat" description="WD" evidence="3">
    <location>
        <begin position="477"/>
        <end position="509"/>
    </location>
</feature>
<feature type="repeat" description="WD" evidence="3">
    <location>
        <begin position="510"/>
        <end position="551"/>
    </location>
</feature>
<dbReference type="Pfam" id="PF24883">
    <property type="entry name" value="NPHP3_N"/>
    <property type="match status" value="1"/>
</dbReference>
<feature type="repeat" description="WD" evidence="3">
    <location>
        <begin position="633"/>
        <end position="674"/>
    </location>
</feature>
<name>A0A0D2BHR5_9EURO</name>
<evidence type="ECO:0000313" key="6">
    <source>
        <dbReference type="EMBL" id="KIW10919.1"/>
    </source>
</evidence>
<dbReference type="InterPro" id="IPR020472">
    <property type="entry name" value="WD40_PAC1"/>
</dbReference>
<dbReference type="PROSITE" id="PS50082">
    <property type="entry name" value="WD_REPEATS_2"/>
    <property type="match status" value="6"/>
</dbReference>
<dbReference type="CDD" id="cd00200">
    <property type="entry name" value="WD40"/>
    <property type="match status" value="1"/>
</dbReference>
<dbReference type="PANTHER" id="PTHR19848">
    <property type="entry name" value="WD40 REPEAT PROTEIN"/>
    <property type="match status" value="1"/>
</dbReference>
<evidence type="ECO:0000259" key="4">
    <source>
        <dbReference type="Pfam" id="PF22939"/>
    </source>
</evidence>
<feature type="repeat" description="WD" evidence="3">
    <location>
        <begin position="427"/>
        <end position="468"/>
    </location>
</feature>
<evidence type="ECO:0000256" key="1">
    <source>
        <dbReference type="ARBA" id="ARBA00022574"/>
    </source>
</evidence>
<dbReference type="OrthoDB" id="4158009at2759"/>
<sequence length="782" mass="86960">MSKSIVNKAILSYFFCQATDSRVNNAVAVLRGLIYMLVCQRPSLISHVQEKYKHAGKDLFQDQNAWIALSEIFTNLLQDPSLDNTYLIIDALDECVEGLPKLLGLIAHMSSASRVKWIVSSRNWPSIDKDLDPATLKVRLCLELNEKSVSAAVTTYIHFKVDWLAKRHRYDSDTRDAVLRHLSLNANGTFLWVALVCQELADISEWDDAEEMSKAFPPGLNPLYTRMLDQIGTSKYAKLCKSILAVVSTVRRPITLDELKSFVDMPARRSGNSSALAEIIELCGSFLTLQERTIFFVHQSAKDFLVKERYNDIYPSGREHIHQSIFWRSLQLMLDKLKRDVYGLGELGISIDQVKQPDPDPLSPARYSCVYWIDHLLCCDHASNDLRDGGSVDKFLRQKFLYWLEALSLCRSMSNGIVSMAKLETLIQGHKHRVISAAFSHDSVQLISASADGTINIWNANSGDCLHTLKDNVSTQSVVFSHDSRWLASASIDGTVKIWNASSGKCLQTLDGHGHWVNSVAFSHDSARLASGSDDETIKIWDTSSSEGLQTTEHHKQHVRSVAFSNDSILLASAAGDNTVKIWDTRNMKCLHTLKGHNDWVTLVTFSSDSTRLASACLNKVIRIWNVSSGECLQTHDGFVMSVAFSPDSTRLASACLNKVIRIWDASSGECLQTLNTGKILSNISFDITGSYLCTETGTIAINAPSVSIMAPSVTDPHSPPYQSLALSPDKEWITFGSKNQLWLPPEYRPAFSDTVVVAGRMVGIGTRSGKVWICNIELDES</sequence>
<dbReference type="Pfam" id="PF00400">
    <property type="entry name" value="WD40"/>
    <property type="match status" value="6"/>
</dbReference>
<dbReference type="InterPro" id="IPR015943">
    <property type="entry name" value="WD40/YVTN_repeat-like_dom_sf"/>
</dbReference>
<dbReference type="SUPFAM" id="SSF50978">
    <property type="entry name" value="WD40 repeat-like"/>
    <property type="match status" value="1"/>
</dbReference>
<dbReference type="InterPro" id="IPR001680">
    <property type="entry name" value="WD40_rpt"/>
</dbReference>
<keyword evidence="2" id="KW-0677">Repeat</keyword>
<dbReference type="InterPro" id="IPR056884">
    <property type="entry name" value="NPHP3-like_N"/>
</dbReference>
<protein>
    <submittedName>
        <fullName evidence="6">Uncharacterized protein</fullName>
    </submittedName>
</protein>
<evidence type="ECO:0000256" key="2">
    <source>
        <dbReference type="ARBA" id="ARBA00022737"/>
    </source>
</evidence>
<dbReference type="RefSeq" id="XP_016231135.1">
    <property type="nucleotide sequence ID" value="XM_016384533.1"/>
</dbReference>
<dbReference type="STRING" id="91928.A0A0D2BHR5"/>
<dbReference type="PRINTS" id="PR00320">
    <property type="entry name" value="GPROTEINBRPT"/>
</dbReference>